<comment type="caution">
    <text evidence="1">The sequence shown here is derived from an EMBL/GenBank/DDBJ whole genome shotgun (WGS) entry which is preliminary data.</text>
</comment>
<dbReference type="Proteomes" id="UP001516400">
    <property type="component" value="Unassembled WGS sequence"/>
</dbReference>
<evidence type="ECO:0000313" key="1">
    <source>
        <dbReference type="EMBL" id="KAL3284437.1"/>
    </source>
</evidence>
<dbReference type="AlphaFoldDB" id="A0ABD2P0E3"/>
<sequence>MTEMSPTDSRWQNFAGKLVSTWFFGNQFSEVYEDIVMIPDTLVNTVDKGIFFILPCIDAYARVDLRTRTYDIPPQE</sequence>
<name>A0ABD2P0E3_9CUCU</name>
<feature type="non-terminal residue" evidence="1">
    <location>
        <position position="76"/>
    </location>
</feature>
<accession>A0ABD2P0E3</accession>
<reference evidence="1 2" key="1">
    <citation type="journal article" date="2021" name="BMC Biol.">
        <title>Horizontally acquired antibacterial genes associated with adaptive radiation of ladybird beetles.</title>
        <authorList>
            <person name="Li H.S."/>
            <person name="Tang X.F."/>
            <person name="Huang Y.H."/>
            <person name="Xu Z.Y."/>
            <person name="Chen M.L."/>
            <person name="Du X.Y."/>
            <person name="Qiu B.Y."/>
            <person name="Chen P.T."/>
            <person name="Zhang W."/>
            <person name="Slipinski A."/>
            <person name="Escalona H.E."/>
            <person name="Waterhouse R.M."/>
            <person name="Zwick A."/>
            <person name="Pang H."/>
        </authorList>
    </citation>
    <scope>NUCLEOTIDE SEQUENCE [LARGE SCALE GENOMIC DNA]</scope>
    <source>
        <strain evidence="1">SYSU2018</strain>
    </source>
</reference>
<proteinExistence type="predicted"/>
<protein>
    <submittedName>
        <fullName evidence="1">Uncharacterized protein</fullName>
    </submittedName>
</protein>
<gene>
    <name evidence="1" type="ORF">HHI36_018596</name>
</gene>
<dbReference type="EMBL" id="JABFTP020000165">
    <property type="protein sequence ID" value="KAL3284437.1"/>
    <property type="molecule type" value="Genomic_DNA"/>
</dbReference>
<organism evidence="1 2">
    <name type="scientific">Cryptolaemus montrouzieri</name>
    <dbReference type="NCBI Taxonomy" id="559131"/>
    <lineage>
        <taxon>Eukaryota</taxon>
        <taxon>Metazoa</taxon>
        <taxon>Ecdysozoa</taxon>
        <taxon>Arthropoda</taxon>
        <taxon>Hexapoda</taxon>
        <taxon>Insecta</taxon>
        <taxon>Pterygota</taxon>
        <taxon>Neoptera</taxon>
        <taxon>Endopterygota</taxon>
        <taxon>Coleoptera</taxon>
        <taxon>Polyphaga</taxon>
        <taxon>Cucujiformia</taxon>
        <taxon>Coccinelloidea</taxon>
        <taxon>Coccinellidae</taxon>
        <taxon>Scymninae</taxon>
        <taxon>Scymnini</taxon>
        <taxon>Cryptolaemus</taxon>
    </lineage>
</organism>
<evidence type="ECO:0000313" key="2">
    <source>
        <dbReference type="Proteomes" id="UP001516400"/>
    </source>
</evidence>
<keyword evidence="2" id="KW-1185">Reference proteome</keyword>